<accession>A0A813I348</accession>
<organism evidence="1 2">
    <name type="scientific">Polarella glacialis</name>
    <name type="common">Dinoflagellate</name>
    <dbReference type="NCBI Taxonomy" id="89957"/>
    <lineage>
        <taxon>Eukaryota</taxon>
        <taxon>Sar</taxon>
        <taxon>Alveolata</taxon>
        <taxon>Dinophyceae</taxon>
        <taxon>Suessiales</taxon>
        <taxon>Suessiaceae</taxon>
        <taxon>Polarella</taxon>
    </lineage>
</organism>
<dbReference type="AlphaFoldDB" id="A0A813I348"/>
<protein>
    <submittedName>
        <fullName evidence="1">Uncharacterized protein</fullName>
    </submittedName>
</protein>
<evidence type="ECO:0000313" key="2">
    <source>
        <dbReference type="Proteomes" id="UP000626109"/>
    </source>
</evidence>
<proteinExistence type="predicted"/>
<sequence length="99" mass="11217">MPRRVHSDINWVCPRTETWSASGLKKFGIERRRIIHDLRSPPQMPSAAGSNSAGSAGACHFGQGNCAGTNWMHIASCDASKKHWTTRRDRHDRMRRFTI</sequence>
<comment type="caution">
    <text evidence="1">The sequence shown here is derived from an EMBL/GenBank/DDBJ whole genome shotgun (WGS) entry which is preliminary data.</text>
</comment>
<name>A0A813I348_POLGL</name>
<gene>
    <name evidence="1" type="ORF">PGLA2088_LOCUS3032</name>
</gene>
<dbReference type="EMBL" id="CAJNNW010002560">
    <property type="protein sequence ID" value="CAE8644399.1"/>
    <property type="molecule type" value="Genomic_DNA"/>
</dbReference>
<dbReference type="Proteomes" id="UP000626109">
    <property type="component" value="Unassembled WGS sequence"/>
</dbReference>
<reference evidence="1" key="1">
    <citation type="submission" date="2021-02" db="EMBL/GenBank/DDBJ databases">
        <authorList>
            <person name="Dougan E. K."/>
            <person name="Rhodes N."/>
            <person name="Thang M."/>
            <person name="Chan C."/>
        </authorList>
    </citation>
    <scope>NUCLEOTIDE SEQUENCE</scope>
</reference>
<evidence type="ECO:0000313" key="1">
    <source>
        <dbReference type="EMBL" id="CAE8644399.1"/>
    </source>
</evidence>